<dbReference type="AlphaFoldDB" id="C5B4C0"/>
<evidence type="ECO:0000313" key="1">
    <source>
        <dbReference type="EMBL" id="ACS43302.1"/>
    </source>
</evidence>
<organism evidence="1 2">
    <name type="scientific">Methylorubrum extorquens (strain ATCC 14718 / DSM 1338 / JCM 2805 / NCIMB 9133 / AM1)</name>
    <name type="common">Methylobacterium extorquens</name>
    <dbReference type="NCBI Taxonomy" id="272630"/>
    <lineage>
        <taxon>Bacteria</taxon>
        <taxon>Pseudomonadati</taxon>
        <taxon>Pseudomonadota</taxon>
        <taxon>Alphaproteobacteria</taxon>
        <taxon>Hyphomicrobiales</taxon>
        <taxon>Methylobacteriaceae</taxon>
        <taxon>Methylorubrum</taxon>
    </lineage>
</organism>
<dbReference type="HOGENOM" id="CLU_2093970_0_0_5"/>
<dbReference type="EMBL" id="CP001511">
    <property type="protein sequence ID" value="ACS43302.1"/>
    <property type="molecule type" value="Genomic_DNA"/>
</dbReference>
<dbReference type="Proteomes" id="UP000009081">
    <property type="component" value="Plasmid megaplasmid"/>
</dbReference>
<accession>C5B4C0</accession>
<keyword evidence="1" id="KW-0614">Plasmid</keyword>
<evidence type="ECO:0000313" key="2">
    <source>
        <dbReference type="Proteomes" id="UP000009081"/>
    </source>
</evidence>
<reference evidence="1 2" key="1">
    <citation type="journal article" date="2009" name="PLoS ONE">
        <title>Methylobacterium genome sequences: a reference blueprint to investigate microbial metabolism of C1 compounds from natural and industrial sources.</title>
        <authorList>
            <person name="Vuilleumier S."/>
            <person name="Chistoserdova L."/>
            <person name="Lee M.-C."/>
            <person name="Bringel F."/>
            <person name="Lajus A."/>
            <person name="Zhou Y."/>
            <person name="Gourion B."/>
            <person name="Barbe V."/>
            <person name="Chang J."/>
            <person name="Cruveiller S."/>
            <person name="Dossat C."/>
            <person name="Gillett W."/>
            <person name="Gruffaz C."/>
            <person name="Haugen E."/>
            <person name="Hourcade E."/>
            <person name="Levy R."/>
            <person name="Mangenot S."/>
            <person name="Muller E."/>
            <person name="Nadalig T."/>
            <person name="Pagni M."/>
            <person name="Penny C."/>
            <person name="Peyraud R."/>
            <person name="Robinson D.G."/>
            <person name="Roche D."/>
            <person name="Rouy Z."/>
            <person name="Saenampechek C."/>
            <person name="Salvignol G."/>
            <person name="Vallenet D."/>
            <person name="Wu Z."/>
            <person name="Marx C.J."/>
            <person name="Vorholt J.A."/>
            <person name="Olson M.V."/>
            <person name="Kaul R."/>
            <person name="Weissenbach J."/>
            <person name="Medigue C."/>
            <person name="Lidstrom M.E."/>
        </authorList>
    </citation>
    <scope>NUCLEOTIDE SEQUENCE [LARGE SCALE GENOMIC DNA]</scope>
    <source>
        <strain evidence="2">ATCC 14718 / DSM 1338 / JCM 2805 / NCIMB 9133 / AM1</strain>
    </source>
</reference>
<protein>
    <submittedName>
        <fullName evidence="1">Uncharacterized protein</fullName>
    </submittedName>
</protein>
<keyword evidence="2" id="KW-1185">Reference proteome</keyword>
<dbReference type="KEGG" id="mea:Mex_2p0450"/>
<geneLocation type="plasmid" evidence="1 2">
    <name>megaplasmid</name>
</geneLocation>
<sequence>MLVEKIVASEAVPGLGGTVMDALQSLGIATTAETLAHALRHSLHQVSSGPFAALAASMPAPALVEGLVGLGVEPLFIELARRRMIAEGGISDAVLDAEIERHVIDFVGAVVNGALG</sequence>
<name>C5B4C0_METEA</name>
<gene>
    <name evidence="1" type="ordered locus">MexAM1_META2p0450</name>
</gene>
<proteinExistence type="predicted"/>
<dbReference type="RefSeq" id="WP_003596898.1">
    <property type="nucleotide sequence ID" value="NC_012811.1"/>
</dbReference>